<dbReference type="Proteomes" id="UP000199226">
    <property type="component" value="Unassembled WGS sequence"/>
</dbReference>
<reference evidence="3" key="1">
    <citation type="submission" date="2016-10" db="EMBL/GenBank/DDBJ databases">
        <authorList>
            <person name="Varghese N."/>
            <person name="Submissions S."/>
        </authorList>
    </citation>
    <scope>NUCLEOTIDE SEQUENCE [LARGE SCALE GENOMIC DNA]</scope>
    <source>
        <strain evidence="3">DSM 24536</strain>
    </source>
</reference>
<dbReference type="STRING" id="990371.SAMN05421813_106105"/>
<keyword evidence="1" id="KW-1133">Transmembrane helix</keyword>
<feature type="transmembrane region" description="Helical" evidence="1">
    <location>
        <begin position="7"/>
        <end position="26"/>
    </location>
</feature>
<dbReference type="AlphaFoldDB" id="A0A1G9QN91"/>
<keyword evidence="3" id="KW-1185">Reference proteome</keyword>
<name>A0A1G9QN91_9SPHI</name>
<gene>
    <name evidence="2" type="ORF">SAMN05421813_106105</name>
</gene>
<sequence>MSDRGKKIFLGICIIAPFLIYMVYYYSIMVKNAPYRFADFESLTFKYGLGDSLVNQYDSKTGYYQYVNSRDSLVKTKVKLRKDDFLYLHRKAAELGFWNFPEKIVGETENGKTANTPHYYLEYKYKDKTKHILFDTEYRDDPKLNDAAKTLITEVSNMINDVRDRDQE</sequence>
<proteinExistence type="predicted"/>
<keyword evidence="1" id="KW-0812">Transmembrane</keyword>
<keyword evidence="1" id="KW-0472">Membrane</keyword>
<dbReference type="RefSeq" id="WP_176767622.1">
    <property type="nucleotide sequence ID" value="NZ_FNHH01000006.1"/>
</dbReference>
<organism evidence="2 3">
    <name type="scientific">Daejeonella rubra</name>
    <dbReference type="NCBI Taxonomy" id="990371"/>
    <lineage>
        <taxon>Bacteria</taxon>
        <taxon>Pseudomonadati</taxon>
        <taxon>Bacteroidota</taxon>
        <taxon>Sphingobacteriia</taxon>
        <taxon>Sphingobacteriales</taxon>
        <taxon>Sphingobacteriaceae</taxon>
        <taxon>Daejeonella</taxon>
    </lineage>
</organism>
<accession>A0A1G9QN91</accession>
<evidence type="ECO:0000256" key="1">
    <source>
        <dbReference type="SAM" id="Phobius"/>
    </source>
</evidence>
<evidence type="ECO:0000313" key="2">
    <source>
        <dbReference type="EMBL" id="SDM12037.1"/>
    </source>
</evidence>
<dbReference type="EMBL" id="FNHH01000006">
    <property type="protein sequence ID" value="SDM12037.1"/>
    <property type="molecule type" value="Genomic_DNA"/>
</dbReference>
<evidence type="ECO:0000313" key="3">
    <source>
        <dbReference type="Proteomes" id="UP000199226"/>
    </source>
</evidence>
<protein>
    <submittedName>
        <fullName evidence="2">Uncharacterized protein</fullName>
    </submittedName>
</protein>